<dbReference type="InterPro" id="IPR027417">
    <property type="entry name" value="P-loop_NTPase"/>
</dbReference>
<keyword evidence="3" id="KW-0547">Nucleotide-binding</keyword>
<gene>
    <name evidence="9" type="ORF">J3R73_005987</name>
</gene>
<sequence>MSPAPLRLTVSDLACERGGRAVFAGVSFAAGAGDLVAVVGHNGAGKSSLLRVIAGLVPKAAGSVVVEGAETSGDEGRPSGEHMHYCGHADALKPALTVRENLAFWRDYYGGAALAPEDALDLFAIEPLADLPAAYLSAGQKRRLALCRLFVSYRPVWLLDEPTSALDVATQARLSERMREHLAGGGIILAATHGDLGLAPALVLTIGAA</sequence>
<evidence type="ECO:0000313" key="9">
    <source>
        <dbReference type="EMBL" id="MDQ0396195.1"/>
    </source>
</evidence>
<evidence type="ECO:0000256" key="2">
    <source>
        <dbReference type="ARBA" id="ARBA00022448"/>
    </source>
</evidence>
<dbReference type="InterPro" id="IPR003439">
    <property type="entry name" value="ABC_transporter-like_ATP-bd"/>
</dbReference>
<keyword evidence="4" id="KW-0201">Cytochrome c-type biogenesis</keyword>
<dbReference type="PROSITE" id="PS00211">
    <property type="entry name" value="ABC_TRANSPORTER_1"/>
    <property type="match status" value="1"/>
</dbReference>
<dbReference type="Pfam" id="PF00005">
    <property type="entry name" value="ABC_tran"/>
    <property type="match status" value="1"/>
</dbReference>
<organism evidence="9 10">
    <name type="scientific">Labrys monachus</name>
    <dbReference type="NCBI Taxonomy" id="217067"/>
    <lineage>
        <taxon>Bacteria</taxon>
        <taxon>Pseudomonadati</taxon>
        <taxon>Pseudomonadota</taxon>
        <taxon>Alphaproteobacteria</taxon>
        <taxon>Hyphomicrobiales</taxon>
        <taxon>Xanthobacteraceae</taxon>
        <taxon>Labrys</taxon>
    </lineage>
</organism>
<keyword evidence="6" id="KW-1278">Translocase</keyword>
<proteinExistence type="inferred from homology"/>
<comment type="similarity">
    <text evidence="1">Belongs to the ABC transporter superfamily.</text>
</comment>
<feature type="domain" description="ABC transporter" evidence="8">
    <location>
        <begin position="8"/>
        <end position="209"/>
    </location>
</feature>
<evidence type="ECO:0000256" key="5">
    <source>
        <dbReference type="ARBA" id="ARBA00022840"/>
    </source>
</evidence>
<keyword evidence="7" id="KW-0472">Membrane</keyword>
<dbReference type="PROSITE" id="PS50893">
    <property type="entry name" value="ABC_TRANSPORTER_2"/>
    <property type="match status" value="1"/>
</dbReference>
<evidence type="ECO:0000313" key="10">
    <source>
        <dbReference type="Proteomes" id="UP001237448"/>
    </source>
</evidence>
<evidence type="ECO:0000259" key="8">
    <source>
        <dbReference type="PROSITE" id="PS50893"/>
    </source>
</evidence>
<dbReference type="InterPro" id="IPR003593">
    <property type="entry name" value="AAA+_ATPase"/>
</dbReference>
<evidence type="ECO:0000256" key="3">
    <source>
        <dbReference type="ARBA" id="ARBA00022741"/>
    </source>
</evidence>
<evidence type="ECO:0000256" key="4">
    <source>
        <dbReference type="ARBA" id="ARBA00022748"/>
    </source>
</evidence>
<dbReference type="PANTHER" id="PTHR43499">
    <property type="entry name" value="ABC TRANSPORTER I FAMILY MEMBER 1"/>
    <property type="match status" value="1"/>
</dbReference>
<keyword evidence="5" id="KW-0067">ATP-binding</keyword>
<dbReference type="EMBL" id="JAUSVK010000001">
    <property type="protein sequence ID" value="MDQ0396195.1"/>
    <property type="molecule type" value="Genomic_DNA"/>
</dbReference>
<dbReference type="Gene3D" id="3.40.50.300">
    <property type="entry name" value="P-loop containing nucleotide triphosphate hydrolases"/>
    <property type="match status" value="1"/>
</dbReference>
<evidence type="ECO:0000256" key="1">
    <source>
        <dbReference type="ARBA" id="ARBA00005417"/>
    </source>
</evidence>
<reference evidence="9 10" key="1">
    <citation type="submission" date="2023-07" db="EMBL/GenBank/DDBJ databases">
        <title>Genomic Encyclopedia of Type Strains, Phase IV (KMG-IV): sequencing the most valuable type-strain genomes for metagenomic binning, comparative biology and taxonomic classification.</title>
        <authorList>
            <person name="Goeker M."/>
        </authorList>
    </citation>
    <scope>NUCLEOTIDE SEQUENCE [LARGE SCALE GENOMIC DNA]</scope>
    <source>
        <strain evidence="9 10">DSM 5896</strain>
    </source>
</reference>
<keyword evidence="2" id="KW-0813">Transport</keyword>
<dbReference type="Proteomes" id="UP001237448">
    <property type="component" value="Unassembled WGS sequence"/>
</dbReference>
<dbReference type="RefSeq" id="WP_307436105.1">
    <property type="nucleotide sequence ID" value="NZ_JAUSVK010000001.1"/>
</dbReference>
<comment type="caution">
    <text evidence="9">The sequence shown here is derived from an EMBL/GenBank/DDBJ whole genome shotgun (WGS) entry which is preliminary data.</text>
</comment>
<accession>A0ABU0FQ64</accession>
<name>A0ABU0FQ64_9HYPH</name>
<dbReference type="NCBIfam" id="TIGR01189">
    <property type="entry name" value="ccmA"/>
    <property type="match status" value="1"/>
</dbReference>
<dbReference type="SUPFAM" id="SSF52540">
    <property type="entry name" value="P-loop containing nucleoside triphosphate hydrolases"/>
    <property type="match status" value="1"/>
</dbReference>
<dbReference type="InterPro" id="IPR005895">
    <property type="entry name" value="ABC_transptr_haem_export_CcmA"/>
</dbReference>
<dbReference type="PANTHER" id="PTHR43499:SF1">
    <property type="entry name" value="ABC TRANSPORTER I FAMILY MEMBER 1"/>
    <property type="match status" value="1"/>
</dbReference>
<evidence type="ECO:0000256" key="7">
    <source>
        <dbReference type="ARBA" id="ARBA00023136"/>
    </source>
</evidence>
<evidence type="ECO:0000256" key="6">
    <source>
        <dbReference type="ARBA" id="ARBA00022967"/>
    </source>
</evidence>
<dbReference type="InterPro" id="IPR017871">
    <property type="entry name" value="ABC_transporter-like_CS"/>
</dbReference>
<dbReference type="SMART" id="SM00382">
    <property type="entry name" value="AAA"/>
    <property type="match status" value="1"/>
</dbReference>
<protein>
    <submittedName>
        <fullName evidence="9">Heme exporter protein A</fullName>
    </submittedName>
</protein>
<keyword evidence="10" id="KW-1185">Reference proteome</keyword>